<gene>
    <name evidence="1" type="ORF">SAMN04488111_0378</name>
</gene>
<reference evidence="2" key="1">
    <citation type="submission" date="2017-06" db="EMBL/GenBank/DDBJ databases">
        <authorList>
            <person name="Varghese N."/>
            <person name="Submissions S."/>
        </authorList>
    </citation>
    <scope>NUCLEOTIDE SEQUENCE [LARGE SCALE GENOMIC DNA]</scope>
    <source>
        <strain evidence="2">DSM 27993</strain>
    </source>
</reference>
<dbReference type="PROSITE" id="PS51257">
    <property type="entry name" value="PROKAR_LIPOPROTEIN"/>
    <property type="match status" value="1"/>
</dbReference>
<protein>
    <recommendedName>
        <fullName evidence="3">Lipoprotein</fullName>
    </recommendedName>
</protein>
<sequence length="210" mass="24004">MLKIYSIFIFFLLVGCSSTKLTDSWKNTSYNTYQPKKVLILGVTPNITARKLYESKLTTALNKRGIQGYEGANVLEPEFTNLKQAEKNIEKEVSNLSKLGFDAILIAAVKGYDERIPYKGNIFSNDDALQGFENYYFLNQDVYLDTGYYDKYKVFHIEISLYNITSENGKSLVWVASYDVINPKKIKTTIKRCNRAILSTLEKEGIIPEI</sequence>
<dbReference type="RefSeq" id="WP_089376733.1">
    <property type="nucleotide sequence ID" value="NZ_FZNX01000001.1"/>
</dbReference>
<accession>A0A238VF99</accession>
<evidence type="ECO:0000313" key="2">
    <source>
        <dbReference type="Proteomes" id="UP000198412"/>
    </source>
</evidence>
<dbReference type="AlphaFoldDB" id="A0A238VF99"/>
<evidence type="ECO:0008006" key="3">
    <source>
        <dbReference type="Google" id="ProtNLM"/>
    </source>
</evidence>
<proteinExistence type="predicted"/>
<dbReference type="Proteomes" id="UP000198412">
    <property type="component" value="Unassembled WGS sequence"/>
</dbReference>
<keyword evidence="2" id="KW-1185">Reference proteome</keyword>
<name>A0A238VF99_9FLAO</name>
<organism evidence="1 2">
    <name type="scientific">Lutibacter flavus</name>
    <dbReference type="NCBI Taxonomy" id="691689"/>
    <lineage>
        <taxon>Bacteria</taxon>
        <taxon>Pseudomonadati</taxon>
        <taxon>Bacteroidota</taxon>
        <taxon>Flavobacteriia</taxon>
        <taxon>Flavobacteriales</taxon>
        <taxon>Flavobacteriaceae</taxon>
        <taxon>Lutibacter</taxon>
    </lineage>
</organism>
<evidence type="ECO:0000313" key="1">
    <source>
        <dbReference type="EMBL" id="SNR32844.1"/>
    </source>
</evidence>
<dbReference type="OrthoDB" id="6077795at2"/>
<dbReference type="EMBL" id="FZNX01000001">
    <property type="protein sequence ID" value="SNR32844.1"/>
    <property type="molecule type" value="Genomic_DNA"/>
</dbReference>